<dbReference type="InterPro" id="IPR001242">
    <property type="entry name" value="Condensation_dom"/>
</dbReference>
<dbReference type="EMBL" id="SRRU01000001">
    <property type="protein sequence ID" value="TGN87595.1"/>
    <property type="molecule type" value="Genomic_DNA"/>
</dbReference>
<comment type="caution">
    <text evidence="5">The sequence shown here is derived from an EMBL/GenBank/DDBJ whole genome shotgun (WGS) entry which is preliminary data.</text>
</comment>
<dbReference type="GO" id="GO:0044550">
    <property type="term" value="P:secondary metabolite biosynthetic process"/>
    <property type="evidence" value="ECO:0007669"/>
    <property type="project" value="TreeGrafter"/>
</dbReference>
<dbReference type="Pfam" id="PF00668">
    <property type="entry name" value="Condensation"/>
    <property type="match status" value="1"/>
</dbReference>
<keyword evidence="6" id="KW-1185">Reference proteome</keyword>
<dbReference type="Gene3D" id="3.30.559.30">
    <property type="entry name" value="Nonribosomal peptide synthetase, condensation domain"/>
    <property type="match status" value="2"/>
</dbReference>
<dbReference type="Pfam" id="PF00501">
    <property type="entry name" value="AMP-binding"/>
    <property type="match status" value="2"/>
</dbReference>
<dbReference type="SUPFAM" id="SSF52777">
    <property type="entry name" value="CoA-dependent acyltransferases"/>
    <property type="match status" value="3"/>
</dbReference>
<dbReference type="GO" id="GO:0031177">
    <property type="term" value="F:phosphopantetheine binding"/>
    <property type="evidence" value="ECO:0007669"/>
    <property type="project" value="TreeGrafter"/>
</dbReference>
<dbReference type="Gene3D" id="3.40.50.12780">
    <property type="entry name" value="N-terminal domain of ligase-like"/>
    <property type="match status" value="2"/>
</dbReference>
<dbReference type="SUPFAM" id="SSF47336">
    <property type="entry name" value="ACP-like"/>
    <property type="match status" value="2"/>
</dbReference>
<dbReference type="InterPro" id="IPR000873">
    <property type="entry name" value="AMP-dep_synth/lig_dom"/>
</dbReference>
<dbReference type="Gene3D" id="3.30.300.30">
    <property type="match status" value="2"/>
</dbReference>
<evidence type="ECO:0000256" key="1">
    <source>
        <dbReference type="ARBA" id="ARBA00001957"/>
    </source>
</evidence>
<gene>
    <name evidence="5" type="ORF">E5082_04165</name>
</gene>
<sequence>MTTLRGSQALNEYPEQTRYWRRWTTALEAATLLHHDFLAGTGEEPSTAVWEQDLDAEAVARASALTGGEPTLTAVFATAVAAAVAATETDSARVCVRTHAGDREFPVLVDIGTDARALLTEVRRAYREGAAHLDVPPAHVLAAEGVAPTDLAVLPYQASTLPDGITAAFAVRDGRLRLTYRVDLLLPGTARRLAGRFARAHARIAALGPVHGTPEAAETEPEERANRTAHAYEAGTLLHEFVEHTAARYPGRPAVLDGDGLTYAEFNTRANQLARRLRELGAGPGEIVAVALPRGPEALVAFHAVLKAGAAYLPVDPALPEARRRHMVTHSGAGIAVGPDCPGAVHLVDPADPALTGLDGTDLPPLATERDLAYVIYTSGSTGRPKGVMVEHRAIVNRLRWMQRQYPLTPADVVLHKTPTAFDVSLWEIFWWALAGCAVSTLPSGDERDPAALVARMSEHAVTTVHFVPSMLQAFLAHCADGTAPTGLRRIFASGEALPADAIPALARAFPGPGAPALINLYGPTEAAVDVTHHDCTGHDPRRPVPLGTPIDNIRLRVLTRDGRPAPVGVPGELYLSGVGLARGYLGAPGLTAERFLPDPTAPGERCYRTGDAARWREDGTVEYLGRLDDQVKVRGHRIEPGETEHALAALPGVTECAVALREGALCAYVVAVRPDMDALRAGLARQLPSYMVPSRFVPVEAIPRTPNGKRDLKALAALPVASGLGWVVPRTALEEELAGILGAALGRDGLGVTDNFFELGGDSIKFIGVLAAARRAGLDFTFQELFAHPTVAQLAPLVRRAEPVVPEVLAPFAALPPADRDALPADAEAAYPLSSLQAGLLYEIATRDAAVYHDVSGYRYDAPLDPARFRRAATEAARRHPMLRTSFHTTGYRRPTQVVHRDAPDWCAVVDLTGQDPDAQRAYLERATAEELATGFPEGTVGPVRMRLCLLGGDRHHLLLSYHAAALDGWSVNRLLYDLFDLCFGTTAEEGRPGAGYEEFIALEQRSLASEEDREFWLGRLDGADATALPRTPGADLDAAETVRTLDVPLDAGLGAALLATAARLGVPVKSVLLAAHAAVLSFAAGRDDITTGYEHSGRPERQDAERTLGLFLNTLPFRVRTDAPSWADLVRRVYDEEGALLPHRRHPMGEMTRQLRRPLFEAVFNFTHFHVLGALARRHGARLHRVSVHSQTEFPLRAEFSRDALDDTLGLQLHYDGSVFDRAGVERFGGYYLRALRALAADPDASPFARTLMSEEELAWLARHRSGPAREVPGTTLLDRFAGTTARHPGRTAVSQGPDTLTYAELDRASNRLAHALAARGAGPGDVVAVRMKRGLPWAVTLLGVLKAGAVYLPQEPGDPAERLRYAATRSGCRLVVTEAEYTALLAASEADDTPPAHRPGPDDPAYVIFTSGSTGEPKGAVVEHRGMLNHLQAKVDDLALSGDDVVSQVASQCFDISVWQLVAPWLTGGRSVIHDRVTDPADFLDTVIAEGVSVLEVVPSLLDALLDTLRASPRELPRLRWLMVTGEAFAPALARRWFAAYPAIPVVNAYGPTEASDDITHHILRGPVDTERVPVGSPIINTTLHVLAENGTPVPPGTLGEILVTGPCVGAGYVNDPERTAAAFPANTLDTTSARAYRTGDLGRWLPDGALDCVGRRDQQVKLRGHRVELPEIEQTLTRIAGVDQAFAEVRRHGGRTVLAVWYTGDAEPGPGRLREEAARLLPAYMLPDVVARLDEVPLNRNGKADRNALAARPLPALTTRTPEPPADDTERAIVRLFAEALGVPEESIGADDDFFDLGGHSLAAMAVAARSGGLVTVRGLLQGRTSRALARGASGTGGLLVELAAARDPELTVVCFPYAGGSPVSYLPLVKALEDTGPVRFRTLDLRTDDVPGTGALLRDLTAELGEVSGPLVLLGHCAGAGPALALARALPERPPVVLVGQTLKSTDPADHPVAEVAAASEETVAGWVVPGERGAPAPDTGPAALRALRRDTALGNAFLRELLTDPVGADHPLTVVLAADDPVTRGHEDTAVRWGLLARTPHVVRTEDGGHYLNQSRPHLLASVLRRSAAGGAPEGPHAVRQRP</sequence>
<dbReference type="InterPro" id="IPR001031">
    <property type="entry name" value="Thioesterase"/>
</dbReference>
<dbReference type="GO" id="GO:0005737">
    <property type="term" value="C:cytoplasm"/>
    <property type="evidence" value="ECO:0007669"/>
    <property type="project" value="TreeGrafter"/>
</dbReference>
<dbReference type="SUPFAM" id="SSF56801">
    <property type="entry name" value="Acetyl-CoA synthetase-like"/>
    <property type="match status" value="2"/>
</dbReference>
<dbReference type="FunFam" id="3.40.50.980:FF:000002">
    <property type="entry name" value="Enterobactin synthetase component F"/>
    <property type="match status" value="1"/>
</dbReference>
<dbReference type="FunFam" id="3.40.50.12780:FF:000012">
    <property type="entry name" value="Non-ribosomal peptide synthetase"/>
    <property type="match status" value="1"/>
</dbReference>
<evidence type="ECO:0000256" key="2">
    <source>
        <dbReference type="ARBA" id="ARBA00022450"/>
    </source>
</evidence>
<keyword evidence="3" id="KW-0597">Phosphoprotein</keyword>
<dbReference type="InterPro" id="IPR009081">
    <property type="entry name" value="PP-bd_ACP"/>
</dbReference>
<dbReference type="Pfam" id="PF00975">
    <property type="entry name" value="Thioesterase"/>
    <property type="match status" value="1"/>
</dbReference>
<comment type="cofactor">
    <cofactor evidence="1">
        <name>pantetheine 4'-phosphate</name>
        <dbReference type="ChEBI" id="CHEBI:47942"/>
    </cofactor>
</comment>
<dbReference type="GO" id="GO:0008610">
    <property type="term" value="P:lipid biosynthetic process"/>
    <property type="evidence" value="ECO:0007669"/>
    <property type="project" value="UniProtKB-ARBA"/>
</dbReference>
<evidence type="ECO:0000313" key="5">
    <source>
        <dbReference type="EMBL" id="TGN87595.1"/>
    </source>
</evidence>
<dbReference type="GeneID" id="91534737"/>
<dbReference type="Proteomes" id="UP000298513">
    <property type="component" value="Unassembled WGS sequence"/>
</dbReference>
<protein>
    <submittedName>
        <fullName evidence="5">Amino acid adenylation domain-containing protein</fullName>
    </submittedName>
</protein>
<dbReference type="InterPro" id="IPR045851">
    <property type="entry name" value="AMP-bd_C_sf"/>
</dbReference>
<dbReference type="Pfam" id="PF13193">
    <property type="entry name" value="AMP-binding_C"/>
    <property type="match status" value="1"/>
</dbReference>
<dbReference type="InterPro" id="IPR025110">
    <property type="entry name" value="AMP-bd_C"/>
</dbReference>
<dbReference type="InterPro" id="IPR020845">
    <property type="entry name" value="AMP-binding_CS"/>
</dbReference>
<accession>A0A4Z1DQ54</accession>
<feature type="domain" description="Carrier" evidence="4">
    <location>
        <begin position="1768"/>
        <end position="1852"/>
    </location>
</feature>
<dbReference type="InterPro" id="IPR006162">
    <property type="entry name" value="Ppantetheine_attach_site"/>
</dbReference>
<dbReference type="Gene3D" id="3.30.559.10">
    <property type="entry name" value="Chloramphenicol acetyltransferase-like domain"/>
    <property type="match status" value="1"/>
</dbReference>
<dbReference type="PANTHER" id="PTHR45527:SF1">
    <property type="entry name" value="FATTY ACID SYNTHASE"/>
    <property type="match status" value="1"/>
</dbReference>
<dbReference type="RefSeq" id="WP_135789890.1">
    <property type="nucleotide sequence ID" value="NZ_BNBQ01000009.1"/>
</dbReference>
<dbReference type="GO" id="GO:0043041">
    <property type="term" value="P:amino acid activation for nonribosomal peptide biosynthetic process"/>
    <property type="evidence" value="ECO:0007669"/>
    <property type="project" value="TreeGrafter"/>
</dbReference>
<dbReference type="Gene3D" id="1.10.1200.10">
    <property type="entry name" value="ACP-like"/>
    <property type="match status" value="2"/>
</dbReference>
<evidence type="ECO:0000259" key="4">
    <source>
        <dbReference type="PROSITE" id="PS50075"/>
    </source>
</evidence>
<keyword evidence="2" id="KW-0596">Phosphopantetheine</keyword>
<proteinExistence type="predicted"/>
<dbReference type="CDD" id="cd05930">
    <property type="entry name" value="A_NRPS"/>
    <property type="match status" value="2"/>
</dbReference>
<dbReference type="InterPro" id="IPR029058">
    <property type="entry name" value="AB_hydrolase_fold"/>
</dbReference>
<dbReference type="PROSITE" id="PS00012">
    <property type="entry name" value="PHOSPHOPANTETHEINE"/>
    <property type="match status" value="1"/>
</dbReference>
<dbReference type="InterPro" id="IPR036736">
    <property type="entry name" value="ACP-like_sf"/>
</dbReference>
<dbReference type="Gene3D" id="3.40.50.1820">
    <property type="entry name" value="alpha/beta hydrolase"/>
    <property type="match status" value="1"/>
</dbReference>
<dbReference type="PANTHER" id="PTHR45527">
    <property type="entry name" value="NONRIBOSOMAL PEPTIDE SYNTHETASE"/>
    <property type="match status" value="1"/>
</dbReference>
<dbReference type="NCBIfam" id="TIGR01733">
    <property type="entry name" value="AA-adenyl-dom"/>
    <property type="match status" value="2"/>
</dbReference>
<feature type="domain" description="Carrier" evidence="4">
    <location>
        <begin position="729"/>
        <end position="803"/>
    </location>
</feature>
<dbReference type="InterPro" id="IPR042099">
    <property type="entry name" value="ANL_N_sf"/>
</dbReference>
<dbReference type="SUPFAM" id="SSF53474">
    <property type="entry name" value="alpha/beta-Hydrolases"/>
    <property type="match status" value="1"/>
</dbReference>
<name>A0A4Z1DQ54_STRGP</name>
<dbReference type="InterPro" id="IPR010071">
    <property type="entry name" value="AA_adenyl_dom"/>
</dbReference>
<dbReference type="InterPro" id="IPR023213">
    <property type="entry name" value="CAT-like_dom_sf"/>
</dbReference>
<evidence type="ECO:0000313" key="6">
    <source>
        <dbReference type="Proteomes" id="UP000298513"/>
    </source>
</evidence>
<dbReference type="PROSITE" id="PS50075">
    <property type="entry name" value="CARRIER"/>
    <property type="match status" value="2"/>
</dbReference>
<reference evidence="5 6" key="1">
    <citation type="submission" date="2019-04" db="EMBL/GenBank/DDBJ databases">
        <title>Streptomyces sp. nov. Bv016 isolated from bark of Buahinia variegata.</title>
        <authorList>
            <person name="Kanchanasin P."/>
            <person name="Tanasupawat S."/>
            <person name="Yuki M."/>
            <person name="Kudo T."/>
        </authorList>
    </citation>
    <scope>NUCLEOTIDE SEQUENCE [LARGE SCALE GENOMIC DNA]</scope>
    <source>
        <strain evidence="5 6">JCM 4765</strain>
    </source>
</reference>
<dbReference type="PROSITE" id="PS00455">
    <property type="entry name" value="AMP_BINDING"/>
    <property type="match status" value="2"/>
</dbReference>
<dbReference type="GO" id="GO:0003824">
    <property type="term" value="F:catalytic activity"/>
    <property type="evidence" value="ECO:0007669"/>
    <property type="project" value="InterPro"/>
</dbReference>
<evidence type="ECO:0000256" key="3">
    <source>
        <dbReference type="ARBA" id="ARBA00022553"/>
    </source>
</evidence>
<organism evidence="5 6">
    <name type="scientific">Streptomyces griseoluteus</name>
    <dbReference type="NCBI Taxonomy" id="29306"/>
    <lineage>
        <taxon>Bacteria</taxon>
        <taxon>Bacillati</taxon>
        <taxon>Actinomycetota</taxon>
        <taxon>Actinomycetes</taxon>
        <taxon>Kitasatosporales</taxon>
        <taxon>Streptomycetaceae</taxon>
        <taxon>Streptomyces</taxon>
    </lineage>
</organism>
<dbReference type="Pfam" id="PF00550">
    <property type="entry name" value="PP-binding"/>
    <property type="match status" value="2"/>
</dbReference>